<dbReference type="CDD" id="cd00427">
    <property type="entry name" value="Ribosomal_L29_HIP"/>
    <property type="match status" value="1"/>
</dbReference>
<dbReference type="SUPFAM" id="SSF46561">
    <property type="entry name" value="Ribosomal protein L29 (L29p)"/>
    <property type="match status" value="1"/>
</dbReference>
<reference evidence="4 5" key="1">
    <citation type="journal article" date="2010" name="Nature">
        <title>The Ectocarpus genome and the independent evolution of multicellularity in brown algae.</title>
        <authorList>
            <person name="Cock J.M."/>
            <person name="Sterck L."/>
            <person name="Rouze P."/>
            <person name="Scornet D."/>
            <person name="Allen A.E."/>
            <person name="Amoutzias G."/>
            <person name="Anthouard V."/>
            <person name="Artiguenave F."/>
            <person name="Aury J.M."/>
            <person name="Badger J.H."/>
            <person name="Beszteri B."/>
            <person name="Billiau K."/>
            <person name="Bonnet E."/>
            <person name="Bothwell J.H."/>
            <person name="Bowler C."/>
            <person name="Boyen C."/>
            <person name="Brownlee C."/>
            <person name="Carrano C.J."/>
            <person name="Charrier B."/>
            <person name="Cho G.Y."/>
            <person name="Coelho S.M."/>
            <person name="Collen J."/>
            <person name="Corre E."/>
            <person name="Da Silva C."/>
            <person name="Delage L."/>
            <person name="Delaroque N."/>
            <person name="Dittami S.M."/>
            <person name="Doulbeau S."/>
            <person name="Elias M."/>
            <person name="Farnham G."/>
            <person name="Gachon C.M."/>
            <person name="Gschloessl B."/>
            <person name="Heesch S."/>
            <person name="Jabbari K."/>
            <person name="Jubin C."/>
            <person name="Kawai H."/>
            <person name="Kimura K."/>
            <person name="Kloareg B."/>
            <person name="Kupper F.C."/>
            <person name="Lang D."/>
            <person name="Le Bail A."/>
            <person name="Leblanc C."/>
            <person name="Lerouge P."/>
            <person name="Lohr M."/>
            <person name="Lopez P.J."/>
            <person name="Martens C."/>
            <person name="Maumus F."/>
            <person name="Michel G."/>
            <person name="Miranda-Saavedra D."/>
            <person name="Morales J."/>
            <person name="Moreau H."/>
            <person name="Motomura T."/>
            <person name="Nagasato C."/>
            <person name="Napoli C.A."/>
            <person name="Nelson D.R."/>
            <person name="Nyvall-Collen P."/>
            <person name="Peters A.F."/>
            <person name="Pommier C."/>
            <person name="Potin P."/>
            <person name="Poulain J."/>
            <person name="Quesneville H."/>
            <person name="Read B."/>
            <person name="Rensing S.A."/>
            <person name="Ritter A."/>
            <person name="Rousvoal S."/>
            <person name="Samanta M."/>
            <person name="Samson G."/>
            <person name="Schroeder D.C."/>
            <person name="Segurens B."/>
            <person name="Strittmatter M."/>
            <person name="Tonon T."/>
            <person name="Tregear J.W."/>
            <person name="Valentin K."/>
            <person name="von Dassow P."/>
            <person name="Yamagishi T."/>
            <person name="Van de Peer Y."/>
            <person name="Wincker P."/>
        </authorList>
    </citation>
    <scope>NUCLEOTIDE SEQUENCE [LARGE SCALE GENOMIC DNA]</scope>
    <source>
        <strain evidence="5">Ec32 / CCAP1310/4</strain>
    </source>
</reference>
<dbReference type="STRING" id="2880.D8LJI2"/>
<organism evidence="4 5">
    <name type="scientific">Ectocarpus siliculosus</name>
    <name type="common">Brown alga</name>
    <name type="synonym">Conferva siliculosa</name>
    <dbReference type="NCBI Taxonomy" id="2880"/>
    <lineage>
        <taxon>Eukaryota</taxon>
        <taxon>Sar</taxon>
        <taxon>Stramenopiles</taxon>
        <taxon>Ochrophyta</taxon>
        <taxon>PX clade</taxon>
        <taxon>Phaeophyceae</taxon>
        <taxon>Ectocarpales</taxon>
        <taxon>Ectocarpaceae</taxon>
        <taxon>Ectocarpus</taxon>
    </lineage>
</organism>
<dbReference type="Gene3D" id="1.10.287.310">
    <property type="match status" value="1"/>
</dbReference>
<dbReference type="Pfam" id="PF00831">
    <property type="entry name" value="Ribosomal_L29"/>
    <property type="match status" value="1"/>
</dbReference>
<dbReference type="AlphaFoldDB" id="D8LJI2"/>
<dbReference type="InParanoid" id="D8LJI2"/>
<dbReference type="Gene3D" id="6.10.250.3450">
    <property type="match status" value="1"/>
</dbReference>
<proteinExistence type="inferred from homology"/>
<dbReference type="FunCoup" id="D8LJI2">
    <property type="interactions" value="437"/>
</dbReference>
<sequence>MGSDKAHELRKLGKAELTAKLTELRTELQTLRVAQVTGGAASKLAKIAVVRKKIARTLTVYHQSQKQRFREYYEDMKYVPLDLRPKKTRAIRRRLNPDQLAIKTDRQQKKLDNLPRRCYALKA</sequence>
<keyword evidence="3" id="KW-0687">Ribonucleoprotein</keyword>
<dbReference type="PANTHER" id="PTHR45722:SF2">
    <property type="entry name" value="LARGE RIBOSOMAL SUBUNIT PROTEIN UL29-RELATED"/>
    <property type="match status" value="1"/>
</dbReference>
<gene>
    <name evidence="4" type="ORF">Esi_0026_0025</name>
</gene>
<keyword evidence="5" id="KW-1185">Reference proteome</keyword>
<dbReference type="InterPro" id="IPR001854">
    <property type="entry name" value="Ribosomal_uL29"/>
</dbReference>
<dbReference type="FunFam" id="6.10.250.3450:FF:000001">
    <property type="entry name" value="60S ribosomal protein L35"/>
    <property type="match status" value="1"/>
</dbReference>
<dbReference type="InterPro" id="IPR045059">
    <property type="entry name" value="Ribosomal_uL29_euk"/>
</dbReference>
<protein>
    <submittedName>
        <fullName evidence="4">Ribosomal protein L35, isoform CRA_b</fullName>
    </submittedName>
</protein>
<accession>D8LJI2</accession>
<comment type="similarity">
    <text evidence="1">Belongs to the universal ribosomal protein uL29 family.</text>
</comment>
<dbReference type="eggNOG" id="KOG3436">
    <property type="taxonomic scope" value="Eukaryota"/>
</dbReference>
<dbReference type="NCBIfam" id="TIGR00012">
    <property type="entry name" value="L29"/>
    <property type="match status" value="1"/>
</dbReference>
<dbReference type="EMBL" id="FN649737">
    <property type="protein sequence ID" value="CBN77009.1"/>
    <property type="molecule type" value="Genomic_DNA"/>
</dbReference>
<keyword evidence="2 4" id="KW-0689">Ribosomal protein</keyword>
<dbReference type="InterPro" id="IPR036049">
    <property type="entry name" value="Ribosomal_uL29_sf"/>
</dbReference>
<dbReference type="OrthoDB" id="528635at2759"/>
<dbReference type="FunFam" id="1.10.287.310:FF:000002">
    <property type="entry name" value="60S ribosomal protein L35"/>
    <property type="match status" value="1"/>
</dbReference>
<dbReference type="GO" id="GO:0006412">
    <property type="term" value="P:translation"/>
    <property type="evidence" value="ECO:0007669"/>
    <property type="project" value="InterPro"/>
</dbReference>
<dbReference type="Proteomes" id="UP000002630">
    <property type="component" value="Linkage Group LG12"/>
</dbReference>
<evidence type="ECO:0000256" key="2">
    <source>
        <dbReference type="ARBA" id="ARBA00022980"/>
    </source>
</evidence>
<dbReference type="GO" id="GO:0022625">
    <property type="term" value="C:cytosolic large ribosomal subunit"/>
    <property type="evidence" value="ECO:0007669"/>
    <property type="project" value="InterPro"/>
</dbReference>
<dbReference type="GO" id="GO:0003735">
    <property type="term" value="F:structural constituent of ribosome"/>
    <property type="evidence" value="ECO:0007669"/>
    <property type="project" value="InterPro"/>
</dbReference>
<evidence type="ECO:0000256" key="1">
    <source>
        <dbReference type="ARBA" id="ARBA00009254"/>
    </source>
</evidence>
<evidence type="ECO:0000313" key="4">
    <source>
        <dbReference type="EMBL" id="CBN77009.1"/>
    </source>
</evidence>
<name>D8LJI2_ECTSI</name>
<dbReference type="GO" id="GO:0003729">
    <property type="term" value="F:mRNA binding"/>
    <property type="evidence" value="ECO:0007669"/>
    <property type="project" value="TreeGrafter"/>
</dbReference>
<dbReference type="OMA" id="VMNQKAR"/>
<dbReference type="EMBL" id="FN648442">
    <property type="protein sequence ID" value="CBN77009.1"/>
    <property type="molecule type" value="Genomic_DNA"/>
</dbReference>
<dbReference type="GO" id="GO:0000463">
    <property type="term" value="P:maturation of LSU-rRNA from tricistronic rRNA transcript (SSU-rRNA, 5.8S rRNA, LSU-rRNA)"/>
    <property type="evidence" value="ECO:0007669"/>
    <property type="project" value="InterPro"/>
</dbReference>
<evidence type="ECO:0000313" key="5">
    <source>
        <dbReference type="Proteomes" id="UP000002630"/>
    </source>
</evidence>
<dbReference type="HAMAP" id="MF_00374">
    <property type="entry name" value="Ribosomal_uL29"/>
    <property type="match status" value="1"/>
</dbReference>
<evidence type="ECO:0000256" key="3">
    <source>
        <dbReference type="ARBA" id="ARBA00023274"/>
    </source>
</evidence>
<dbReference type="PANTHER" id="PTHR45722">
    <property type="entry name" value="60S RIBOSOMAL PROTEIN L35"/>
    <property type="match status" value="1"/>
</dbReference>